<gene>
    <name evidence="3" type="ORF">CC117_05050</name>
</gene>
<keyword evidence="2" id="KW-0812">Transmembrane</keyword>
<evidence type="ECO:0000313" key="3">
    <source>
        <dbReference type="EMBL" id="OHV33740.1"/>
    </source>
</evidence>
<evidence type="ECO:0000256" key="2">
    <source>
        <dbReference type="SAM" id="Phobius"/>
    </source>
</evidence>
<dbReference type="Pfam" id="PF11209">
    <property type="entry name" value="LmeA"/>
    <property type="match status" value="1"/>
</dbReference>
<protein>
    <recommendedName>
        <fullName evidence="5">DUF2993 domain-containing protein</fullName>
    </recommendedName>
</protein>
<evidence type="ECO:0000256" key="1">
    <source>
        <dbReference type="SAM" id="MobiDB-lite"/>
    </source>
</evidence>
<dbReference type="EMBL" id="MBLM01000130">
    <property type="protein sequence ID" value="OHV33740.1"/>
    <property type="molecule type" value="Genomic_DNA"/>
</dbReference>
<evidence type="ECO:0000313" key="4">
    <source>
        <dbReference type="Proteomes" id="UP000179627"/>
    </source>
</evidence>
<keyword evidence="2" id="KW-1133">Transmembrane helix</keyword>
<feature type="compositionally biased region" description="Low complexity" evidence="1">
    <location>
        <begin position="109"/>
        <end position="149"/>
    </location>
</feature>
<dbReference type="Proteomes" id="UP000179627">
    <property type="component" value="Unassembled WGS sequence"/>
</dbReference>
<comment type="caution">
    <text evidence="3">The sequence shown here is derived from an EMBL/GenBank/DDBJ whole genome shotgun (WGS) entry which is preliminary data.</text>
</comment>
<reference evidence="4" key="1">
    <citation type="submission" date="2016-07" db="EMBL/GenBank/DDBJ databases">
        <title>Sequence Frankia sp. strain CcI1.17.</title>
        <authorList>
            <person name="Ghodhbane-Gtari F."/>
            <person name="Swanson E."/>
            <person name="Gueddou A."/>
            <person name="Morris K."/>
            <person name="Hezbri K."/>
            <person name="Ktari A."/>
            <person name="Nouioui I."/>
            <person name="Abebe-Akele F."/>
            <person name="Simpson S."/>
            <person name="Thomas K."/>
            <person name="Gtari M."/>
            <person name="Tisa L.S."/>
            <person name="Hurst S."/>
        </authorList>
    </citation>
    <scope>NUCLEOTIDE SEQUENCE [LARGE SCALE GENOMIC DNA]</scope>
    <source>
        <strain evidence="4">Cc1.17</strain>
    </source>
</reference>
<keyword evidence="4" id="KW-1185">Reference proteome</keyword>
<name>A0A1S1QID1_9ACTN</name>
<feature type="compositionally biased region" description="Low complexity" evidence="1">
    <location>
        <begin position="201"/>
        <end position="217"/>
    </location>
</feature>
<dbReference type="OrthoDB" id="3215846at2"/>
<dbReference type="InterPro" id="IPR021373">
    <property type="entry name" value="DUF2993"/>
</dbReference>
<sequence>MNHGHGGDGQEPADATNVMPPRGSAAQSGERGTRPTENVQRRARPGAPDAPPPPPEAFRPAGPPPPADAFRPGRRVRPADGDPEDEAEGEGATQLLGEATQVVRRSRAPKAAGGQPGAAGAPDASAAYGPPAGAGAGYAPPAGYAQPAPGVGGQPGYDPAASGPREGAPHTGGTYLDSGGHVRPVFAGNGAAGPYGGEAGPYGAESGPLPAGGAQQPPGGPGGSRPAPGGPAPAKRKRRRGRILAFVVVLLLVLFVVGDRVAVAIARDQMEKQVEVSVAESLEPGATPPTVRNVAIGGFPFLTQVLFGKFKDISVTIEGIPTPGPRISEVDANLKGVHVPLGDALSDSIGEVPVDDVRATVRITYDDLNAYLETVDPVVQVTPVDGGEKVEIAGSLLGQQISGVTTFEVENNELTLVPSEIGLAGGINATIPLPGGLRLPSIPIPIAGLPFDLNIVQASTDATGLSLTATAKDVVLPAAPKPAGDK</sequence>
<feature type="region of interest" description="Disordered" evidence="1">
    <location>
        <begin position="197"/>
        <end position="236"/>
    </location>
</feature>
<feature type="transmembrane region" description="Helical" evidence="2">
    <location>
        <begin position="243"/>
        <end position="266"/>
    </location>
</feature>
<keyword evidence="2" id="KW-0472">Membrane</keyword>
<proteinExistence type="predicted"/>
<dbReference type="AlphaFoldDB" id="A0A1S1QID1"/>
<feature type="compositionally biased region" description="Pro residues" evidence="1">
    <location>
        <begin position="48"/>
        <end position="67"/>
    </location>
</feature>
<feature type="region of interest" description="Disordered" evidence="1">
    <location>
        <begin position="1"/>
        <end position="181"/>
    </location>
</feature>
<organism evidence="3 4">
    <name type="scientific">Parafrankia colletiae</name>
    <dbReference type="NCBI Taxonomy" id="573497"/>
    <lineage>
        <taxon>Bacteria</taxon>
        <taxon>Bacillati</taxon>
        <taxon>Actinomycetota</taxon>
        <taxon>Actinomycetes</taxon>
        <taxon>Frankiales</taxon>
        <taxon>Frankiaceae</taxon>
        <taxon>Parafrankia</taxon>
    </lineage>
</organism>
<evidence type="ECO:0008006" key="5">
    <source>
        <dbReference type="Google" id="ProtNLM"/>
    </source>
</evidence>
<accession>A0A1S1QID1</accession>